<evidence type="ECO:0000313" key="2">
    <source>
        <dbReference type="Proteomes" id="UP000499080"/>
    </source>
</evidence>
<keyword evidence="2" id="KW-1185">Reference proteome</keyword>
<evidence type="ECO:0000313" key="1">
    <source>
        <dbReference type="EMBL" id="GBO46115.1"/>
    </source>
</evidence>
<dbReference type="EMBL" id="BGPR01073573">
    <property type="protein sequence ID" value="GBO46115.1"/>
    <property type="molecule type" value="Genomic_DNA"/>
</dbReference>
<organism evidence="1 2">
    <name type="scientific">Araneus ventricosus</name>
    <name type="common">Orbweaver spider</name>
    <name type="synonym">Epeira ventricosa</name>
    <dbReference type="NCBI Taxonomy" id="182803"/>
    <lineage>
        <taxon>Eukaryota</taxon>
        <taxon>Metazoa</taxon>
        <taxon>Ecdysozoa</taxon>
        <taxon>Arthropoda</taxon>
        <taxon>Chelicerata</taxon>
        <taxon>Arachnida</taxon>
        <taxon>Araneae</taxon>
        <taxon>Araneomorphae</taxon>
        <taxon>Entelegynae</taxon>
        <taxon>Araneoidea</taxon>
        <taxon>Araneidae</taxon>
        <taxon>Araneus</taxon>
    </lineage>
</organism>
<name>A0A4Y2X8Y5_ARAVE</name>
<gene>
    <name evidence="1" type="ORF">AVEN_106089_1</name>
</gene>
<comment type="caution">
    <text evidence="1">The sequence shown here is derived from an EMBL/GenBank/DDBJ whole genome shotgun (WGS) entry which is preliminary data.</text>
</comment>
<protein>
    <submittedName>
        <fullName evidence="1">Uncharacterized protein</fullName>
    </submittedName>
</protein>
<sequence length="109" mass="12292">MITRPPLTLATTLSISQFSYPNSESKYQGHTAACTYPSTDTKYDRQPIAAIVEPIFRKPSESYAFSLCVIGQTRGGCREMYPTIPLGRRMQGARTSFPPLWQQLLEEEN</sequence>
<reference evidence="1 2" key="1">
    <citation type="journal article" date="2019" name="Sci. Rep.">
        <title>Orb-weaving spider Araneus ventricosus genome elucidates the spidroin gene catalogue.</title>
        <authorList>
            <person name="Kono N."/>
            <person name="Nakamura H."/>
            <person name="Ohtoshi R."/>
            <person name="Moran D.A.P."/>
            <person name="Shinohara A."/>
            <person name="Yoshida Y."/>
            <person name="Fujiwara M."/>
            <person name="Mori M."/>
            <person name="Tomita M."/>
            <person name="Arakawa K."/>
        </authorList>
    </citation>
    <scope>NUCLEOTIDE SEQUENCE [LARGE SCALE GENOMIC DNA]</scope>
</reference>
<dbReference type="Proteomes" id="UP000499080">
    <property type="component" value="Unassembled WGS sequence"/>
</dbReference>
<proteinExistence type="predicted"/>
<accession>A0A4Y2X8Y5</accession>
<dbReference type="AlphaFoldDB" id="A0A4Y2X8Y5"/>